<dbReference type="RefSeq" id="WP_090644975.1">
    <property type="nucleotide sequence ID" value="NZ_CP042437.1"/>
</dbReference>
<dbReference type="Proteomes" id="UP000321362">
    <property type="component" value="Chromosome"/>
</dbReference>
<dbReference type="OrthoDB" id="9800692at2"/>
<organism evidence="1 2">
    <name type="scientific">Mucilaginibacter ginsenosidivorax</name>
    <dbReference type="NCBI Taxonomy" id="862126"/>
    <lineage>
        <taxon>Bacteria</taxon>
        <taxon>Pseudomonadati</taxon>
        <taxon>Bacteroidota</taxon>
        <taxon>Sphingobacteriia</taxon>
        <taxon>Sphingobacteriales</taxon>
        <taxon>Sphingobacteriaceae</taxon>
        <taxon>Mucilaginibacter</taxon>
    </lineage>
</organism>
<protein>
    <submittedName>
        <fullName evidence="1">(2Fe-2S) ferredoxin domain-containing protein</fullName>
    </submittedName>
</protein>
<reference evidence="1 2" key="1">
    <citation type="journal article" date="2013" name="J. Microbiol.">
        <title>Mucilaginibacter ginsenosidivorax sp. nov., with ginsenoside converting activity isolated from sediment.</title>
        <authorList>
            <person name="Kim J.K."/>
            <person name="Choi T.E."/>
            <person name="Liu Q.M."/>
            <person name="Park H.Y."/>
            <person name="Yi T.H."/>
            <person name="Yoon M.H."/>
            <person name="Kim S.C."/>
            <person name="Im W.T."/>
        </authorList>
    </citation>
    <scope>NUCLEOTIDE SEQUENCE [LARGE SCALE GENOMIC DNA]</scope>
    <source>
        <strain evidence="1 2">KHI28</strain>
    </source>
</reference>
<dbReference type="InterPro" id="IPR036249">
    <property type="entry name" value="Thioredoxin-like_sf"/>
</dbReference>
<dbReference type="EMBL" id="CP042437">
    <property type="protein sequence ID" value="QEC78285.1"/>
    <property type="molecule type" value="Genomic_DNA"/>
</dbReference>
<evidence type="ECO:0000313" key="2">
    <source>
        <dbReference type="Proteomes" id="UP000321362"/>
    </source>
</evidence>
<name>A0A5B8W5U1_9SPHI</name>
<dbReference type="SUPFAM" id="SSF52833">
    <property type="entry name" value="Thioredoxin-like"/>
    <property type="match status" value="1"/>
</dbReference>
<sequence length="86" mass="9738">MSKFTIPDKVLYVCTGSKCGKRGGKDMYKLARSYAKHYHGDSEIEVIETECTDRCKFAPVCSIQPGNTWLSEYKAKDVLKLMDLIP</sequence>
<evidence type="ECO:0000313" key="1">
    <source>
        <dbReference type="EMBL" id="QEC78285.1"/>
    </source>
</evidence>
<proteinExistence type="predicted"/>
<dbReference type="AlphaFoldDB" id="A0A5B8W5U1"/>
<keyword evidence="2" id="KW-1185">Reference proteome</keyword>
<dbReference type="KEGG" id="mgk:FSB76_20930"/>
<accession>A0A5B8W5U1</accession>
<dbReference type="CDD" id="cd02980">
    <property type="entry name" value="TRX_Fd_family"/>
    <property type="match status" value="1"/>
</dbReference>
<gene>
    <name evidence="1" type="ORF">FSB76_20930</name>
</gene>
<dbReference type="Gene3D" id="3.40.30.10">
    <property type="entry name" value="Glutaredoxin"/>
    <property type="match status" value="1"/>
</dbReference>